<evidence type="ECO:0000313" key="2">
    <source>
        <dbReference type="Proteomes" id="UP000887565"/>
    </source>
</evidence>
<accession>A0A915HGI1</accession>
<dbReference type="WBParaSite" id="nRc.2.0.1.t00723-RA">
    <property type="protein sequence ID" value="nRc.2.0.1.t00723-RA"/>
    <property type="gene ID" value="nRc.2.0.1.g00723"/>
</dbReference>
<evidence type="ECO:0000256" key="1">
    <source>
        <dbReference type="SAM" id="MobiDB-lite"/>
    </source>
</evidence>
<evidence type="ECO:0000313" key="3">
    <source>
        <dbReference type="WBParaSite" id="nRc.2.0.1.t00723-RA"/>
    </source>
</evidence>
<organism evidence="2 3">
    <name type="scientific">Romanomermis culicivorax</name>
    <name type="common">Nematode worm</name>
    <dbReference type="NCBI Taxonomy" id="13658"/>
    <lineage>
        <taxon>Eukaryota</taxon>
        <taxon>Metazoa</taxon>
        <taxon>Ecdysozoa</taxon>
        <taxon>Nematoda</taxon>
        <taxon>Enoplea</taxon>
        <taxon>Dorylaimia</taxon>
        <taxon>Mermithida</taxon>
        <taxon>Mermithoidea</taxon>
        <taxon>Mermithidae</taxon>
        <taxon>Romanomermis</taxon>
    </lineage>
</organism>
<dbReference type="AlphaFoldDB" id="A0A915HGI1"/>
<reference evidence="3" key="1">
    <citation type="submission" date="2022-11" db="UniProtKB">
        <authorList>
            <consortium name="WormBaseParasite"/>
        </authorList>
    </citation>
    <scope>IDENTIFICATION</scope>
</reference>
<dbReference type="Proteomes" id="UP000887565">
    <property type="component" value="Unplaced"/>
</dbReference>
<protein>
    <submittedName>
        <fullName evidence="3">Uncharacterized protein</fullName>
    </submittedName>
</protein>
<sequence>MVPNGFRSNKVLMRTMHPKLLSAPKVPKKKKKKQKDDWNKSLDVSDEEDPSLQPHSLFDDPTRLQAAITSAMKSRLTDRLIELLNFLVSPTYKLAMGDHLIYETDPTLPLIPHEVDDSESRLLQVNSVPMPATGSLYAQSSLTRNSIWKPP</sequence>
<feature type="region of interest" description="Disordered" evidence="1">
    <location>
        <begin position="17"/>
        <end position="58"/>
    </location>
</feature>
<name>A0A915HGI1_ROMCU</name>
<proteinExistence type="predicted"/>
<keyword evidence="2" id="KW-1185">Reference proteome</keyword>